<dbReference type="InterPro" id="IPR015655">
    <property type="entry name" value="PP2C"/>
</dbReference>
<dbReference type="GO" id="GO:0004722">
    <property type="term" value="F:protein serine/threonine phosphatase activity"/>
    <property type="evidence" value="ECO:0007669"/>
    <property type="project" value="InterPro"/>
</dbReference>
<comment type="caution">
    <text evidence="2">The sequence shown here is derived from an EMBL/GenBank/DDBJ whole genome shotgun (WGS) entry which is preliminary data.</text>
</comment>
<dbReference type="InterPro" id="IPR036457">
    <property type="entry name" value="PPM-type-like_dom_sf"/>
</dbReference>
<dbReference type="PROSITE" id="PS51746">
    <property type="entry name" value="PPM_2"/>
    <property type="match status" value="1"/>
</dbReference>
<feature type="domain" description="PPM-type phosphatase" evidence="1">
    <location>
        <begin position="68"/>
        <end position="311"/>
    </location>
</feature>
<evidence type="ECO:0000313" key="2">
    <source>
        <dbReference type="EMBL" id="RDE52552.1"/>
    </source>
</evidence>
<dbReference type="Proteomes" id="UP000253831">
    <property type="component" value="Unassembled WGS sequence"/>
</dbReference>
<dbReference type="Gene3D" id="3.60.40.10">
    <property type="entry name" value="PPM-type phosphatase domain"/>
    <property type="match status" value="1"/>
</dbReference>
<dbReference type="SMART" id="SM00332">
    <property type="entry name" value="PP2Cc"/>
    <property type="match status" value="1"/>
</dbReference>
<reference evidence="2 3" key="1">
    <citation type="submission" date="2018-05" db="EMBL/GenBank/DDBJ databases">
        <title>Integrated omic analyses show evidence that a Ca. Accumulibacter phosphatis strain performs denitrification under micro-aerobic conditions.</title>
        <authorList>
            <person name="Camejo P.Y."/>
            <person name="Katherine M.D."/>
            <person name="Daniel N.R."/>
        </authorList>
    </citation>
    <scope>NUCLEOTIDE SEQUENCE [LARGE SCALE GENOMIC DNA]</scope>
    <source>
        <strain evidence="2">UW-LDO-IC</strain>
    </source>
</reference>
<dbReference type="CDD" id="cd00143">
    <property type="entry name" value="PP2Cc"/>
    <property type="match status" value="1"/>
</dbReference>
<proteinExistence type="predicted"/>
<name>A0A369XUU8_9PROT</name>
<dbReference type="SUPFAM" id="SSF81606">
    <property type="entry name" value="PP2C-like"/>
    <property type="match status" value="1"/>
</dbReference>
<dbReference type="PANTHER" id="PTHR47992">
    <property type="entry name" value="PROTEIN PHOSPHATASE"/>
    <property type="match status" value="1"/>
</dbReference>
<organism evidence="2 3">
    <name type="scientific">Candidatus Accumulibacter meliphilus</name>
    <dbReference type="NCBI Taxonomy" id="2211374"/>
    <lineage>
        <taxon>Bacteria</taxon>
        <taxon>Pseudomonadati</taxon>
        <taxon>Pseudomonadota</taxon>
        <taxon>Betaproteobacteria</taxon>
        <taxon>Candidatus Accumulibacter</taxon>
    </lineage>
</organism>
<dbReference type="EMBL" id="QPGA01000001">
    <property type="protein sequence ID" value="RDE52552.1"/>
    <property type="molecule type" value="Genomic_DNA"/>
</dbReference>
<accession>A0A369XUU8</accession>
<dbReference type="SMART" id="SM00331">
    <property type="entry name" value="PP2C_SIG"/>
    <property type="match status" value="1"/>
</dbReference>
<sequence>MAQWQLLRKGAAIVGTSDPDVRVAASRAGRRVAYCSRTRQRFSGVATMAAKAAVSGWISEVPSAYAVCAGMATDVGRVRRNNEDALSFVCPDDLALRRRMGVLAVVADGMGGHRGGEVASTLAVETICRGYFSELPGEDRLQALERAMLDANHAICRAGLADPSLEGMGTTATVLVVVDNRVFFAHVGDSRLYHCANGRCRQLTEDHTLVQQMVKNHVLSAEDARDYPMRNVLMRSLGTYSGLQIATQNCAAPQIGDAFVLCSDGLHASIEPAEIAELVASLEPQEASQRLVDLACVRDGSDNISVAVVVIRPAAASEE</sequence>
<gene>
    <name evidence="2" type="ORF">DVS81_02045</name>
</gene>
<dbReference type="AlphaFoldDB" id="A0A369XUU8"/>
<evidence type="ECO:0000313" key="3">
    <source>
        <dbReference type="Proteomes" id="UP000253831"/>
    </source>
</evidence>
<protein>
    <submittedName>
        <fullName evidence="2">Serine/threonine-protein phosphatase</fullName>
    </submittedName>
</protein>
<dbReference type="InterPro" id="IPR001932">
    <property type="entry name" value="PPM-type_phosphatase-like_dom"/>
</dbReference>
<dbReference type="Pfam" id="PF13672">
    <property type="entry name" value="PP2C_2"/>
    <property type="match status" value="1"/>
</dbReference>
<evidence type="ECO:0000259" key="1">
    <source>
        <dbReference type="PROSITE" id="PS51746"/>
    </source>
</evidence>